<accession>A0A3N4PV81</accession>
<dbReference type="EMBL" id="RPDH01000002">
    <property type="protein sequence ID" value="RPE08991.1"/>
    <property type="molecule type" value="Genomic_DNA"/>
</dbReference>
<evidence type="ECO:0008006" key="4">
    <source>
        <dbReference type="Google" id="ProtNLM"/>
    </source>
</evidence>
<protein>
    <recommendedName>
        <fullName evidence="4">Zinc-finger domain-containing protein</fullName>
    </recommendedName>
</protein>
<dbReference type="AlphaFoldDB" id="A0A3N4PV81"/>
<evidence type="ECO:0000313" key="3">
    <source>
        <dbReference type="Proteomes" id="UP000278351"/>
    </source>
</evidence>
<comment type="caution">
    <text evidence="2">The sequence shown here is derived from an EMBL/GenBank/DDBJ whole genome shotgun (WGS) entry which is preliminary data.</text>
</comment>
<dbReference type="Proteomes" id="UP000278351">
    <property type="component" value="Unassembled WGS sequence"/>
</dbReference>
<proteinExistence type="predicted"/>
<sequence length="150" mass="16243">MTATHLTDAAIQEYAMGLAPQHAAHIDGCPACRAKAQMYREMVAGIQAQPAPVFDFDVSAAVLAHLPAPRRTALPRLLYVALTAILLVSGAALYIFRADVVAVFSGAASMMTWVMVTSLLTILIFQGLDLLKTYRKKMREMLQHSSPATV</sequence>
<keyword evidence="1" id="KW-0812">Transmembrane</keyword>
<keyword evidence="3" id="KW-1185">Reference proteome</keyword>
<organism evidence="2 3">
    <name type="scientific">Chitinophaga lutea</name>
    <dbReference type="NCBI Taxonomy" id="2488634"/>
    <lineage>
        <taxon>Bacteria</taxon>
        <taxon>Pseudomonadati</taxon>
        <taxon>Bacteroidota</taxon>
        <taxon>Chitinophagia</taxon>
        <taxon>Chitinophagales</taxon>
        <taxon>Chitinophagaceae</taxon>
        <taxon>Chitinophaga</taxon>
    </lineage>
</organism>
<dbReference type="OrthoDB" id="681076at2"/>
<feature type="transmembrane region" description="Helical" evidence="1">
    <location>
        <begin position="77"/>
        <end position="96"/>
    </location>
</feature>
<keyword evidence="1" id="KW-0472">Membrane</keyword>
<dbReference type="RefSeq" id="WP_123847991.1">
    <property type="nucleotide sequence ID" value="NZ_RPDH01000002.1"/>
</dbReference>
<evidence type="ECO:0000313" key="2">
    <source>
        <dbReference type="EMBL" id="RPE08991.1"/>
    </source>
</evidence>
<keyword evidence="1" id="KW-1133">Transmembrane helix</keyword>
<gene>
    <name evidence="2" type="ORF">EGT74_18435</name>
</gene>
<feature type="transmembrane region" description="Helical" evidence="1">
    <location>
        <begin position="108"/>
        <end position="131"/>
    </location>
</feature>
<name>A0A3N4PV81_9BACT</name>
<reference evidence="2 3" key="1">
    <citation type="submission" date="2018-11" db="EMBL/GenBank/DDBJ databases">
        <title>Chitinophaga lutea sp.nov., isolate from arsenic contaminated soil.</title>
        <authorList>
            <person name="Zong Y."/>
        </authorList>
    </citation>
    <scope>NUCLEOTIDE SEQUENCE [LARGE SCALE GENOMIC DNA]</scope>
    <source>
        <strain evidence="2 3">ZY74</strain>
    </source>
</reference>
<evidence type="ECO:0000256" key="1">
    <source>
        <dbReference type="SAM" id="Phobius"/>
    </source>
</evidence>